<dbReference type="STRING" id="7574.A0A1S3JGF9"/>
<dbReference type="GO" id="GO:0003676">
    <property type="term" value="F:nucleic acid binding"/>
    <property type="evidence" value="ECO:0007669"/>
    <property type="project" value="InterPro"/>
</dbReference>
<comment type="function">
    <text evidence="9">Functions as a component of the nuclear pore complex (NPC).</text>
</comment>
<dbReference type="FunFam" id="3.30.70.330:FF:000095">
    <property type="entry name" value="Putative Nucleoporin NUP53"/>
    <property type="match status" value="1"/>
</dbReference>
<feature type="compositionally biased region" description="Polar residues" evidence="10">
    <location>
        <begin position="284"/>
        <end position="303"/>
    </location>
</feature>
<proteinExistence type="inferred from homology"/>
<evidence type="ECO:0000313" key="12">
    <source>
        <dbReference type="Proteomes" id="UP000085678"/>
    </source>
</evidence>
<dbReference type="FunCoup" id="A0A1S3JGF9">
    <property type="interactions" value="1993"/>
</dbReference>
<feature type="compositionally biased region" description="Low complexity" evidence="10">
    <location>
        <begin position="57"/>
        <end position="73"/>
    </location>
</feature>
<evidence type="ECO:0000256" key="4">
    <source>
        <dbReference type="ARBA" id="ARBA00022816"/>
    </source>
</evidence>
<keyword evidence="6 9" id="KW-0811">Translocation</keyword>
<feature type="compositionally biased region" description="Low complexity" evidence="10">
    <location>
        <begin position="151"/>
        <end position="165"/>
    </location>
</feature>
<protein>
    <recommendedName>
        <fullName evidence="9">Nucleoporin NUP53</fullName>
    </recommendedName>
</protein>
<evidence type="ECO:0000259" key="11">
    <source>
        <dbReference type="PROSITE" id="PS51472"/>
    </source>
</evidence>
<evidence type="ECO:0000256" key="7">
    <source>
        <dbReference type="ARBA" id="ARBA00023132"/>
    </source>
</evidence>
<dbReference type="PANTHER" id="PTHR21527">
    <property type="entry name" value="NUCLEOPORIN NUP35"/>
    <property type="match status" value="1"/>
</dbReference>
<dbReference type="OrthoDB" id="3365060at2759"/>
<dbReference type="Proteomes" id="UP000085678">
    <property type="component" value="Unplaced"/>
</dbReference>
<keyword evidence="8 9" id="KW-0539">Nucleus</keyword>
<evidence type="ECO:0000313" key="13">
    <source>
        <dbReference type="RefSeq" id="XP_013408984.1"/>
    </source>
</evidence>
<dbReference type="PROSITE" id="PS51472">
    <property type="entry name" value="RRM_NUP35"/>
    <property type="match status" value="1"/>
</dbReference>
<dbReference type="GO" id="GO:0005543">
    <property type="term" value="F:phospholipid binding"/>
    <property type="evidence" value="ECO:0007669"/>
    <property type="project" value="TreeGrafter"/>
</dbReference>
<dbReference type="GO" id="GO:0006999">
    <property type="term" value="P:nuclear pore organization"/>
    <property type="evidence" value="ECO:0007669"/>
    <property type="project" value="TreeGrafter"/>
</dbReference>
<dbReference type="GO" id="GO:0044615">
    <property type="term" value="C:nuclear pore nuclear basket"/>
    <property type="evidence" value="ECO:0007669"/>
    <property type="project" value="TreeGrafter"/>
</dbReference>
<evidence type="ECO:0000256" key="6">
    <source>
        <dbReference type="ARBA" id="ARBA00023010"/>
    </source>
</evidence>
<comment type="similarity">
    <text evidence="2 9">Belongs to the Nup35 family.</text>
</comment>
<dbReference type="PIRSF" id="PIRSF038119">
    <property type="entry name" value="Nucleoporin_NUP53"/>
    <property type="match status" value="1"/>
</dbReference>
<keyword evidence="4 9" id="KW-0509">mRNA transport</keyword>
<dbReference type="AlphaFoldDB" id="A0A1S3JGF9"/>
<dbReference type="PANTHER" id="PTHR21527:SF6">
    <property type="entry name" value="NUCLEOPORIN NUP35"/>
    <property type="match status" value="1"/>
</dbReference>
<dbReference type="CDD" id="cd12722">
    <property type="entry name" value="RRM_Nup53"/>
    <property type="match status" value="1"/>
</dbReference>
<keyword evidence="5 9" id="KW-0653">Protein transport</keyword>
<dbReference type="Gene3D" id="3.30.70.330">
    <property type="match status" value="1"/>
</dbReference>
<keyword evidence="7 9" id="KW-0906">Nuclear pore complex</keyword>
<dbReference type="GO" id="GO:0006607">
    <property type="term" value="P:NLS-bearing protein import into nucleus"/>
    <property type="evidence" value="ECO:0007669"/>
    <property type="project" value="TreeGrafter"/>
</dbReference>
<dbReference type="OMA" id="SSYHTND"/>
<evidence type="ECO:0000256" key="2">
    <source>
        <dbReference type="ARBA" id="ARBA00009454"/>
    </source>
</evidence>
<keyword evidence="3 9" id="KW-0813">Transport</keyword>
<dbReference type="InterPro" id="IPR007846">
    <property type="entry name" value="RRM_NUP35_dom"/>
</dbReference>
<reference evidence="13" key="1">
    <citation type="submission" date="2025-08" db="UniProtKB">
        <authorList>
            <consortium name="RefSeq"/>
        </authorList>
    </citation>
    <scope>IDENTIFICATION</scope>
    <source>
        <tissue evidence="13">Gonads</tissue>
    </source>
</reference>
<comment type="subcellular location">
    <subcellularLocation>
        <location evidence="1 9">Nucleus</location>
        <location evidence="1 9">Nuclear pore complex</location>
    </subcellularLocation>
</comment>
<evidence type="ECO:0000256" key="3">
    <source>
        <dbReference type="ARBA" id="ARBA00022448"/>
    </source>
</evidence>
<evidence type="ECO:0000256" key="5">
    <source>
        <dbReference type="ARBA" id="ARBA00022927"/>
    </source>
</evidence>
<dbReference type="GO" id="GO:0051028">
    <property type="term" value="P:mRNA transport"/>
    <property type="evidence" value="ECO:0007669"/>
    <property type="project" value="UniProtKB-UniRule"/>
</dbReference>
<feature type="region of interest" description="Disordered" evidence="10">
    <location>
        <begin position="280"/>
        <end position="303"/>
    </location>
</feature>
<accession>A0A1S3JGF9</accession>
<dbReference type="InterPro" id="IPR017389">
    <property type="entry name" value="Nucleoporin_NUP53"/>
</dbReference>
<feature type="domain" description="RRM Nup35-type" evidence="11">
    <location>
        <begin position="197"/>
        <end position="276"/>
    </location>
</feature>
<feature type="compositionally biased region" description="Basic and acidic residues" evidence="10">
    <location>
        <begin position="86"/>
        <end position="104"/>
    </location>
</feature>
<dbReference type="GeneID" id="106172716"/>
<keyword evidence="12" id="KW-1185">Reference proteome</keyword>
<sequence>MFGLAEHGSHQEPMTLGSPASSPGGHHHPTPSQFLPGYLLGDASPMPASPAGPRLWSTTSSSSPPKTTSRASSWTTPLSPHGGHTPRTDSRNRDMVGHRPKDKTGAPPVQGLFETFSTPSRPSTDPRMVDYSAGAPRTPSTSFAARTAHESSLGLQSSSLFSPGSATSFNQSRKTPPSPAQIDPFYTQGEAIQPEDELDETWITVFGFPPNTASFILQQFSQYGNITRHVIANEGNWMHIHYQSKLQAKKALSKNGKVFGNIMVGVTPCIDKSIMDGEKENRDMSSTLDTSTQNTSVRDSSSMTKVGIRPLTAAYQAASADHQVVQSSNTPRKSNNVLSKAMDYMFGW</sequence>
<dbReference type="GO" id="GO:0017056">
    <property type="term" value="F:structural constituent of nuclear pore"/>
    <property type="evidence" value="ECO:0007669"/>
    <property type="project" value="InterPro"/>
</dbReference>
<dbReference type="KEGG" id="lak:106172716"/>
<dbReference type="RefSeq" id="XP_013408984.1">
    <property type="nucleotide sequence ID" value="XM_013553530.2"/>
</dbReference>
<feature type="compositionally biased region" description="Polar residues" evidence="10">
    <location>
        <begin position="166"/>
        <end position="175"/>
    </location>
</feature>
<evidence type="ECO:0000256" key="9">
    <source>
        <dbReference type="PIRNR" id="PIRNR038119"/>
    </source>
</evidence>
<dbReference type="GO" id="GO:0031965">
    <property type="term" value="C:nuclear membrane"/>
    <property type="evidence" value="ECO:0007669"/>
    <property type="project" value="InterPro"/>
</dbReference>
<evidence type="ECO:0000256" key="8">
    <source>
        <dbReference type="ARBA" id="ARBA00023242"/>
    </source>
</evidence>
<dbReference type="InterPro" id="IPR012677">
    <property type="entry name" value="Nucleotide-bd_a/b_plait_sf"/>
</dbReference>
<dbReference type="InterPro" id="IPR035979">
    <property type="entry name" value="RBD_domain_sf"/>
</dbReference>
<dbReference type="Pfam" id="PF05172">
    <property type="entry name" value="RRM_Nup35"/>
    <property type="match status" value="1"/>
</dbReference>
<evidence type="ECO:0000256" key="1">
    <source>
        <dbReference type="ARBA" id="ARBA00004567"/>
    </source>
</evidence>
<gene>
    <name evidence="13" type="primary">LOC106172716</name>
</gene>
<organism evidence="12 13">
    <name type="scientific">Lingula anatina</name>
    <name type="common">Brachiopod</name>
    <name type="synonym">Lingula unguis</name>
    <dbReference type="NCBI Taxonomy" id="7574"/>
    <lineage>
        <taxon>Eukaryota</taxon>
        <taxon>Metazoa</taxon>
        <taxon>Spiralia</taxon>
        <taxon>Lophotrochozoa</taxon>
        <taxon>Brachiopoda</taxon>
        <taxon>Linguliformea</taxon>
        <taxon>Lingulata</taxon>
        <taxon>Lingulida</taxon>
        <taxon>Linguloidea</taxon>
        <taxon>Lingulidae</taxon>
        <taxon>Lingula</taxon>
    </lineage>
</organism>
<name>A0A1S3JGF9_LINAN</name>
<dbReference type="GO" id="GO:0044613">
    <property type="term" value="C:nuclear pore central transport channel"/>
    <property type="evidence" value="ECO:0007669"/>
    <property type="project" value="TreeGrafter"/>
</dbReference>
<evidence type="ECO:0000256" key="10">
    <source>
        <dbReference type="SAM" id="MobiDB-lite"/>
    </source>
</evidence>
<dbReference type="InParanoid" id="A0A1S3JGF9"/>
<feature type="region of interest" description="Disordered" evidence="10">
    <location>
        <begin position="1"/>
        <end position="182"/>
    </location>
</feature>
<dbReference type="SUPFAM" id="SSF54928">
    <property type="entry name" value="RNA-binding domain, RBD"/>
    <property type="match status" value="1"/>
</dbReference>